<dbReference type="Proteomes" id="UP001157114">
    <property type="component" value="Unassembled WGS sequence"/>
</dbReference>
<comment type="caution">
    <text evidence="1">The sequence shown here is derived from an EMBL/GenBank/DDBJ whole genome shotgun (WGS) entry which is preliminary data.</text>
</comment>
<reference evidence="1 2" key="1">
    <citation type="submission" date="2023-03" db="EMBL/GenBank/DDBJ databases">
        <title>Draft genome sequence of the bacteria which degrade cell wall of Tricholomamatutake.</title>
        <authorList>
            <person name="Konishi Y."/>
            <person name="Fukuta Y."/>
            <person name="Shirasaka N."/>
        </authorList>
    </citation>
    <scope>NUCLEOTIDE SEQUENCE [LARGE SCALE GENOMIC DNA]</scope>
    <source>
        <strain evidence="2">mu1</strain>
    </source>
</reference>
<organism evidence="1 2">
    <name type="scientific">Paenibacillus glycanilyticus</name>
    <dbReference type="NCBI Taxonomy" id="126569"/>
    <lineage>
        <taxon>Bacteria</taxon>
        <taxon>Bacillati</taxon>
        <taxon>Bacillota</taxon>
        <taxon>Bacilli</taxon>
        <taxon>Bacillales</taxon>
        <taxon>Paenibacillaceae</taxon>
        <taxon>Paenibacillus</taxon>
    </lineage>
</organism>
<proteinExistence type="predicted"/>
<keyword evidence="2" id="KW-1185">Reference proteome</keyword>
<dbReference type="EMBL" id="BSSQ01000003">
    <property type="protein sequence ID" value="GLX66407.1"/>
    <property type="molecule type" value="Genomic_DNA"/>
</dbReference>
<protein>
    <recommendedName>
        <fullName evidence="3">Transposase</fullName>
    </recommendedName>
</protein>
<gene>
    <name evidence="1" type="ORF">MU1_07510</name>
</gene>
<evidence type="ECO:0000313" key="1">
    <source>
        <dbReference type="EMBL" id="GLX66407.1"/>
    </source>
</evidence>
<sequence length="77" mass="8578">MYKEYNIDQLSLPMDLQEDIPENHLVRVINNAVNRSHSASTPLAKLPTPYVRISCSCSWLLGNVQISVPLTVSVLIA</sequence>
<evidence type="ECO:0000313" key="2">
    <source>
        <dbReference type="Proteomes" id="UP001157114"/>
    </source>
</evidence>
<accession>A0ABQ6G9P8</accession>
<name>A0ABQ6G9P8_9BACL</name>
<evidence type="ECO:0008006" key="3">
    <source>
        <dbReference type="Google" id="ProtNLM"/>
    </source>
</evidence>